<keyword evidence="3" id="KW-1185">Reference proteome</keyword>
<dbReference type="Gene3D" id="3.40.50.720">
    <property type="entry name" value="NAD(P)-binding Rossmann-like Domain"/>
    <property type="match status" value="1"/>
</dbReference>
<evidence type="ECO:0000259" key="1">
    <source>
        <dbReference type="Pfam" id="PF13460"/>
    </source>
</evidence>
<dbReference type="InterPro" id="IPR036291">
    <property type="entry name" value="NAD(P)-bd_dom_sf"/>
</dbReference>
<gene>
    <name evidence="2" type="ORF">EB796_021901</name>
</gene>
<dbReference type="OrthoDB" id="419598at2759"/>
<dbReference type="InterPro" id="IPR016040">
    <property type="entry name" value="NAD(P)-bd_dom"/>
</dbReference>
<dbReference type="Pfam" id="PF13460">
    <property type="entry name" value="NAD_binding_10"/>
    <property type="match status" value="1"/>
</dbReference>
<name>A0A7J7J2A7_BUGNE</name>
<dbReference type="PANTHER" id="PTHR15020">
    <property type="entry name" value="FLAVIN REDUCTASE-RELATED"/>
    <property type="match status" value="1"/>
</dbReference>
<reference evidence="2" key="1">
    <citation type="submission" date="2020-06" db="EMBL/GenBank/DDBJ databases">
        <title>Draft genome of Bugula neritina, a colonial animal packing powerful symbionts and potential medicines.</title>
        <authorList>
            <person name="Rayko M."/>
        </authorList>
    </citation>
    <scope>NUCLEOTIDE SEQUENCE [LARGE SCALE GENOMIC DNA]</scope>
    <source>
        <strain evidence="2">Kwan_BN1</strain>
    </source>
</reference>
<dbReference type="SUPFAM" id="SSF51735">
    <property type="entry name" value="NAD(P)-binding Rossmann-fold domains"/>
    <property type="match status" value="1"/>
</dbReference>
<feature type="domain" description="NAD(P)-binding" evidence="1">
    <location>
        <begin position="12"/>
        <end position="208"/>
    </location>
</feature>
<dbReference type="EMBL" id="VXIV02003211">
    <property type="protein sequence ID" value="KAF6019811.1"/>
    <property type="molecule type" value="Genomic_DNA"/>
</dbReference>
<comment type="caution">
    <text evidence="2">The sequence shown here is derived from an EMBL/GenBank/DDBJ whole genome shotgun (WGS) entry which is preliminary data.</text>
</comment>
<dbReference type="GO" id="GO:0003824">
    <property type="term" value="F:catalytic activity"/>
    <property type="evidence" value="ECO:0007669"/>
    <property type="project" value="UniProtKB-ARBA"/>
</dbReference>
<dbReference type="AlphaFoldDB" id="A0A7J7J2A7"/>
<dbReference type="PANTHER" id="PTHR15020:SF50">
    <property type="entry name" value="UPF0659 PROTEIN YMR090W"/>
    <property type="match status" value="1"/>
</dbReference>
<evidence type="ECO:0000313" key="3">
    <source>
        <dbReference type="Proteomes" id="UP000593567"/>
    </source>
</evidence>
<dbReference type="CDD" id="cd05244">
    <property type="entry name" value="BVR-B_like_SDR_a"/>
    <property type="match status" value="1"/>
</dbReference>
<protein>
    <recommendedName>
        <fullName evidence="1">NAD(P)-binding domain-containing protein</fullName>
    </recommendedName>
</protein>
<accession>A0A7J7J2A7</accession>
<evidence type="ECO:0000313" key="2">
    <source>
        <dbReference type="EMBL" id="KAF6019811.1"/>
    </source>
</evidence>
<sequence>MATKPLKIVLFGATGNSGLQVIQQAIERGHSVKALVRTPHKVEMQHQNLKVVKTNIYDAEALSSELKDCDLVLSCLGIRGKMPSGTSFYIDTMRSITTAMRKTNVKRMIAMSSWGTYRHPSSSCFIDYGFRFIIARVLDSMREMELFLEHDCQDLDFTVVRPAGLTDHPVTDKEFKVEVDCPCVPQGWCGSNFSIPRADVARFMLDTAESYSFPKTCLSIMT</sequence>
<dbReference type="Proteomes" id="UP000593567">
    <property type="component" value="Unassembled WGS sequence"/>
</dbReference>
<proteinExistence type="predicted"/>
<organism evidence="2 3">
    <name type="scientific">Bugula neritina</name>
    <name type="common">Brown bryozoan</name>
    <name type="synonym">Sertularia neritina</name>
    <dbReference type="NCBI Taxonomy" id="10212"/>
    <lineage>
        <taxon>Eukaryota</taxon>
        <taxon>Metazoa</taxon>
        <taxon>Spiralia</taxon>
        <taxon>Lophotrochozoa</taxon>
        <taxon>Bryozoa</taxon>
        <taxon>Gymnolaemata</taxon>
        <taxon>Cheilostomatida</taxon>
        <taxon>Flustrina</taxon>
        <taxon>Buguloidea</taxon>
        <taxon>Bugulidae</taxon>
        <taxon>Bugula</taxon>
    </lineage>
</organism>